<dbReference type="Proteomes" id="UP000199182">
    <property type="component" value="Unassembled WGS sequence"/>
</dbReference>
<feature type="domain" description="Bacterial sugar transferase" evidence="2">
    <location>
        <begin position="6"/>
        <end position="184"/>
    </location>
</feature>
<reference evidence="3 4" key="1">
    <citation type="submission" date="2016-10" db="EMBL/GenBank/DDBJ databases">
        <authorList>
            <person name="de Groot N.N."/>
        </authorList>
    </citation>
    <scope>NUCLEOTIDE SEQUENCE [LARGE SCALE GENOMIC DNA]</scope>
    <source>
        <strain evidence="3 4">CGMCC 1.5012</strain>
    </source>
</reference>
<evidence type="ECO:0000256" key="1">
    <source>
        <dbReference type="ARBA" id="ARBA00006464"/>
    </source>
</evidence>
<dbReference type="AlphaFoldDB" id="A0A1G9XX14"/>
<proteinExistence type="inferred from homology"/>
<organism evidence="3 4">
    <name type="scientific">Acetanaerobacterium elongatum</name>
    <dbReference type="NCBI Taxonomy" id="258515"/>
    <lineage>
        <taxon>Bacteria</taxon>
        <taxon>Bacillati</taxon>
        <taxon>Bacillota</taxon>
        <taxon>Clostridia</taxon>
        <taxon>Eubacteriales</taxon>
        <taxon>Oscillospiraceae</taxon>
        <taxon>Acetanaerobacterium</taxon>
    </lineage>
</organism>
<evidence type="ECO:0000313" key="3">
    <source>
        <dbReference type="EMBL" id="SDN01328.1"/>
    </source>
</evidence>
<dbReference type="PANTHER" id="PTHR30576:SF10">
    <property type="entry name" value="SLL5057 PROTEIN"/>
    <property type="match status" value="1"/>
</dbReference>
<sequence>MYRFMKRAMDMVLSILALVLLSPLLGILALLIKLDSPGPVLFKQLRVGRDKKLFHIYKYRTMRTDTPKDVPTHLLTSPDAYITKTGAFLRKTSLDELPQLINILRGEMSFVGPRPALYNQDDLVAERDRYNANAVRPGLTGLAQVNGRDELAIPVKAAYDGEYVKKISFVTDTRILFATVGKVAKHEGVVEGAKANARE</sequence>
<dbReference type="EMBL" id="FNID01000009">
    <property type="protein sequence ID" value="SDN01328.1"/>
    <property type="molecule type" value="Genomic_DNA"/>
</dbReference>
<dbReference type="PANTHER" id="PTHR30576">
    <property type="entry name" value="COLANIC BIOSYNTHESIS UDP-GLUCOSE LIPID CARRIER TRANSFERASE"/>
    <property type="match status" value="1"/>
</dbReference>
<dbReference type="InterPro" id="IPR003362">
    <property type="entry name" value="Bact_transf"/>
</dbReference>
<name>A0A1G9XX14_9FIRM</name>
<comment type="similarity">
    <text evidence="1">Belongs to the bacterial sugar transferase family.</text>
</comment>
<gene>
    <name evidence="3" type="ORF">SAMN05192585_10973</name>
</gene>
<dbReference type="STRING" id="258515.SAMN05192585_10973"/>
<evidence type="ECO:0000259" key="2">
    <source>
        <dbReference type="Pfam" id="PF02397"/>
    </source>
</evidence>
<keyword evidence="4" id="KW-1185">Reference proteome</keyword>
<dbReference type="OrthoDB" id="9808602at2"/>
<dbReference type="RefSeq" id="WP_092638985.1">
    <property type="nucleotide sequence ID" value="NZ_FNID01000009.1"/>
</dbReference>
<accession>A0A1G9XX14</accession>
<evidence type="ECO:0000313" key="4">
    <source>
        <dbReference type="Proteomes" id="UP000199182"/>
    </source>
</evidence>
<dbReference type="GO" id="GO:0016780">
    <property type="term" value="F:phosphotransferase activity, for other substituted phosphate groups"/>
    <property type="evidence" value="ECO:0007669"/>
    <property type="project" value="TreeGrafter"/>
</dbReference>
<dbReference type="Pfam" id="PF02397">
    <property type="entry name" value="Bac_transf"/>
    <property type="match status" value="1"/>
</dbReference>
<protein>
    <submittedName>
        <fullName evidence="3">O-antigen biosynthesis protein WbqP</fullName>
    </submittedName>
</protein>